<dbReference type="RefSeq" id="WP_168836456.1">
    <property type="nucleotide sequence ID" value="NZ_JABAIK010000009.1"/>
</dbReference>
<keyword evidence="2" id="KW-1185">Reference proteome</keyword>
<dbReference type="AlphaFoldDB" id="A0A7X8TRC1"/>
<sequence>MNLQINAGQTVPVSISGNWLYIKAASADIDIETESGERVTLSRSSVFDVGRGNALGRLLMSSAVDNALVVLSGFGKFTPPLEGQPISIAAGQTVIVESIPAMEIASGQSMAVESLPAVEIASGQSVAVESLPAVEIASGQSLAVESLPAVEIASGQSLAVESLPAVEIASGQTVAVKASGVVTSRAGEVPQSVAQNANRAQVVVKASAANAGAVQINGGFELGAGESVTLSTSAALELTGAAGDRVSVIELEG</sequence>
<evidence type="ECO:0000313" key="1">
    <source>
        <dbReference type="EMBL" id="NLS13364.1"/>
    </source>
</evidence>
<accession>A0A7X8TRC1</accession>
<evidence type="ECO:0000313" key="2">
    <source>
        <dbReference type="Proteomes" id="UP000535589"/>
    </source>
</evidence>
<protein>
    <submittedName>
        <fullName evidence="1">Uncharacterized protein</fullName>
    </submittedName>
</protein>
<organism evidence="1 2">
    <name type="scientific">Vibrio agarilyticus</name>
    <dbReference type="NCBI Taxonomy" id="2726741"/>
    <lineage>
        <taxon>Bacteria</taxon>
        <taxon>Pseudomonadati</taxon>
        <taxon>Pseudomonadota</taxon>
        <taxon>Gammaproteobacteria</taxon>
        <taxon>Vibrionales</taxon>
        <taxon>Vibrionaceae</taxon>
        <taxon>Vibrio</taxon>
    </lineage>
</organism>
<dbReference type="Proteomes" id="UP000535589">
    <property type="component" value="Unassembled WGS sequence"/>
</dbReference>
<reference evidence="1 2" key="1">
    <citation type="submission" date="2020-04" db="EMBL/GenBank/DDBJ databases">
        <title>Vibrio sp. SM6, a novel species isolated from seawater.</title>
        <authorList>
            <person name="Wang X."/>
        </authorList>
    </citation>
    <scope>NUCLEOTIDE SEQUENCE [LARGE SCALE GENOMIC DNA]</scope>
    <source>
        <strain evidence="1 2">SM6</strain>
    </source>
</reference>
<dbReference type="EMBL" id="JABAIK010000009">
    <property type="protein sequence ID" value="NLS13364.1"/>
    <property type="molecule type" value="Genomic_DNA"/>
</dbReference>
<proteinExistence type="predicted"/>
<gene>
    <name evidence="1" type="ORF">HGP28_10715</name>
</gene>
<comment type="caution">
    <text evidence="1">The sequence shown here is derived from an EMBL/GenBank/DDBJ whole genome shotgun (WGS) entry which is preliminary data.</text>
</comment>
<name>A0A7X8TRC1_9VIBR</name>